<keyword evidence="2" id="KW-1185">Reference proteome</keyword>
<sequence length="180" mass="20303">MNDMDEKQLIDDLEKESMLELEVMHESENTDNERIIEDAKSKIEKLFDDLRDLLKDASDPEKVKEALSQAKDDAKDILSSTKDKVVEVSESEQFKQTVSAGKEFLQGTAGLVVDGFKYGKETLRKNDSLRKVIDRADEKVDEIRTNDSVIRAVDKAEEVTGKATEALFSGLKKIFNKGDE</sequence>
<dbReference type="STRING" id="518637.EUBIFOR_01157"/>
<comment type="caution">
    <text evidence="1">The sequence shown here is derived from an EMBL/GenBank/DDBJ whole genome shotgun (WGS) entry which is preliminary data.</text>
</comment>
<proteinExistence type="predicted"/>
<accession>B7CAD6</accession>
<evidence type="ECO:0000313" key="2">
    <source>
        <dbReference type="Proteomes" id="UP000004315"/>
    </source>
</evidence>
<organism evidence="1 2">
    <name type="scientific">Holdemanella biformis DSM 3989</name>
    <dbReference type="NCBI Taxonomy" id="518637"/>
    <lineage>
        <taxon>Bacteria</taxon>
        <taxon>Bacillati</taxon>
        <taxon>Bacillota</taxon>
        <taxon>Erysipelotrichia</taxon>
        <taxon>Erysipelotrichales</taxon>
        <taxon>Erysipelotrichaceae</taxon>
        <taxon>Holdemanella</taxon>
    </lineage>
</organism>
<reference evidence="1 2" key="1">
    <citation type="submission" date="2008-11" db="EMBL/GenBank/DDBJ databases">
        <title>Draft genome sequence of Eubacterium biforme (DSM 3989).</title>
        <authorList>
            <person name="Sudarsanam P."/>
            <person name="Ley R."/>
            <person name="Guruge J."/>
            <person name="Turnbaugh P.J."/>
            <person name="Mahowald M."/>
            <person name="Liep D."/>
            <person name="Gordon J."/>
        </authorList>
    </citation>
    <scope>NUCLEOTIDE SEQUENCE [LARGE SCALE GENOMIC DNA]</scope>
    <source>
        <strain evidence="1 2">DSM 3989</strain>
    </source>
</reference>
<dbReference type="HOGENOM" id="CLU_1413283_0_0_9"/>
<dbReference type="EMBL" id="ABYT01000064">
    <property type="protein sequence ID" value="EEC90282.1"/>
    <property type="molecule type" value="Genomic_DNA"/>
</dbReference>
<name>B7CAD6_9FIRM</name>
<dbReference type="Proteomes" id="UP000004315">
    <property type="component" value="Unassembled WGS sequence"/>
</dbReference>
<evidence type="ECO:0000313" key="1">
    <source>
        <dbReference type="EMBL" id="EEC90282.1"/>
    </source>
</evidence>
<dbReference type="AlphaFoldDB" id="B7CAD6"/>
<protein>
    <submittedName>
        <fullName evidence="1">Uncharacterized protein</fullName>
    </submittedName>
</protein>
<dbReference type="eggNOG" id="ENOG5032RWU">
    <property type="taxonomic scope" value="Bacteria"/>
</dbReference>
<gene>
    <name evidence="1" type="ORF">EUBIFOR_01157</name>
</gene>